<dbReference type="AlphaFoldDB" id="A0A853IWI1"/>
<accession>A0A853IWI1</accession>
<dbReference type="InterPro" id="IPR011006">
    <property type="entry name" value="CheY-like_superfamily"/>
</dbReference>
<proteinExistence type="predicted"/>
<name>A0A853IWI1_9BURK</name>
<organism evidence="2 3">
    <name type="scientific">Ottowia beijingensis</name>
    <dbReference type="NCBI Taxonomy" id="1207057"/>
    <lineage>
        <taxon>Bacteria</taxon>
        <taxon>Pseudomonadati</taxon>
        <taxon>Pseudomonadota</taxon>
        <taxon>Betaproteobacteria</taxon>
        <taxon>Burkholderiales</taxon>
        <taxon>Comamonadaceae</taxon>
        <taxon>Ottowia</taxon>
    </lineage>
</organism>
<comment type="caution">
    <text evidence="2">The sequence shown here is derived from an EMBL/GenBank/DDBJ whole genome shotgun (WGS) entry which is preliminary data.</text>
</comment>
<reference evidence="2 3" key="1">
    <citation type="submission" date="2020-07" db="EMBL/GenBank/DDBJ databases">
        <authorList>
            <person name="Maaloum M."/>
        </authorList>
    </citation>
    <scope>NUCLEOTIDE SEQUENCE [LARGE SCALE GENOMIC DNA]</scope>
    <source>
        <strain evidence="2 3">GCS-AN-3</strain>
    </source>
</reference>
<dbReference type="SUPFAM" id="SSF52172">
    <property type="entry name" value="CheY-like"/>
    <property type="match status" value="1"/>
</dbReference>
<protein>
    <recommendedName>
        <fullName evidence="4">Response regulatory domain-containing protein</fullName>
    </recommendedName>
</protein>
<keyword evidence="3" id="KW-1185">Reference proteome</keyword>
<feature type="region of interest" description="Disordered" evidence="1">
    <location>
        <begin position="1"/>
        <end position="34"/>
    </location>
</feature>
<gene>
    <name evidence="2" type="ORF">H0I39_15630</name>
</gene>
<evidence type="ECO:0008006" key="4">
    <source>
        <dbReference type="Google" id="ProtNLM"/>
    </source>
</evidence>
<evidence type="ECO:0000313" key="2">
    <source>
        <dbReference type="EMBL" id="NZA02814.1"/>
    </source>
</evidence>
<evidence type="ECO:0000256" key="1">
    <source>
        <dbReference type="SAM" id="MobiDB-lite"/>
    </source>
</evidence>
<dbReference type="EMBL" id="JACCKX010000001">
    <property type="protein sequence ID" value="NZA02814.1"/>
    <property type="molecule type" value="Genomic_DNA"/>
</dbReference>
<dbReference type="RefSeq" id="WP_180551104.1">
    <property type="nucleotide sequence ID" value="NZ_JACCKX010000001.1"/>
</dbReference>
<sequence>MAFNWFTPKPGARRREAGDTASADHAAAPLAGGGGNLSWPDVVRQLGQEVAMSLNAASEQLERLNRMEPSLVRSLIPVTESVERARQAGMAAQHVLRLCEDPPPQQREVLNLADVVRAVLTARADWLARRQIGVRQGLAHTRVYADSSMLYMLVDELVQWAGQMAASVTITVDKSGRTSRPRLRVAAWCNPAEVPEPVWRSIRWTLWHQLAHAVGAVSQLDTRDDHVRVTLDLAQVSEDQLASAVETSVGPSSVSAVIQGCRVLLVTGHAQRRAQCLQALAGYGLILDAAEDMRQAERLATQHLPDAVIYDGSVHAGAIERLREDLQRRAATPTAFVEIHDQAGAPEFQASTVGAVSTGHVAAGALNQSLGPALVFELCKVM</sequence>
<dbReference type="Proteomes" id="UP000589716">
    <property type="component" value="Unassembled WGS sequence"/>
</dbReference>
<evidence type="ECO:0000313" key="3">
    <source>
        <dbReference type="Proteomes" id="UP000589716"/>
    </source>
</evidence>
<feature type="compositionally biased region" description="Low complexity" evidence="1">
    <location>
        <begin position="19"/>
        <end position="30"/>
    </location>
</feature>